<evidence type="ECO:0000256" key="3">
    <source>
        <dbReference type="PROSITE-ProRule" id="PRU00023"/>
    </source>
</evidence>
<dbReference type="PANTHER" id="PTHR24173:SF74">
    <property type="entry name" value="ANKYRIN REPEAT DOMAIN-CONTAINING PROTEIN 16"/>
    <property type="match status" value="1"/>
</dbReference>
<dbReference type="Proteomes" id="UP000019132">
    <property type="component" value="Unassembled WGS sequence"/>
</dbReference>
<accession>K3X8N7</accession>
<dbReference type="InterPro" id="IPR036770">
    <property type="entry name" value="Ankyrin_rpt-contain_sf"/>
</dbReference>
<feature type="repeat" description="ANK" evidence="3">
    <location>
        <begin position="303"/>
        <end position="335"/>
    </location>
</feature>
<dbReference type="InterPro" id="IPR002110">
    <property type="entry name" value="Ankyrin_rpt"/>
</dbReference>
<evidence type="ECO:0000256" key="2">
    <source>
        <dbReference type="ARBA" id="ARBA00023043"/>
    </source>
</evidence>
<keyword evidence="6" id="KW-1185">Reference proteome</keyword>
<reference evidence="5" key="3">
    <citation type="submission" date="2015-02" db="UniProtKB">
        <authorList>
            <consortium name="EnsemblProtists"/>
        </authorList>
    </citation>
    <scope>IDENTIFICATION</scope>
    <source>
        <strain evidence="5">DAOM BR144</strain>
    </source>
</reference>
<dbReference type="Gene3D" id="1.25.40.20">
    <property type="entry name" value="Ankyrin repeat-containing domain"/>
    <property type="match status" value="2"/>
</dbReference>
<evidence type="ECO:0000256" key="4">
    <source>
        <dbReference type="SAM" id="MobiDB-lite"/>
    </source>
</evidence>
<protein>
    <submittedName>
        <fullName evidence="5">Uncharacterized protein</fullName>
    </submittedName>
</protein>
<organism evidence="5 6">
    <name type="scientific">Globisporangium ultimum (strain ATCC 200006 / CBS 805.95 / DAOM BR144)</name>
    <name type="common">Pythium ultimum</name>
    <dbReference type="NCBI Taxonomy" id="431595"/>
    <lineage>
        <taxon>Eukaryota</taxon>
        <taxon>Sar</taxon>
        <taxon>Stramenopiles</taxon>
        <taxon>Oomycota</taxon>
        <taxon>Peronosporomycetes</taxon>
        <taxon>Pythiales</taxon>
        <taxon>Pythiaceae</taxon>
        <taxon>Globisporangium</taxon>
    </lineage>
</organism>
<sequence>MPQPEEPEDDGKEEGDEEDGKENGDDEEEDEEEGDEEEDEDEDDGNDEPATASKGKAGAQNRRASARIAVASPSPPKFVPKPPRPIDHDGRTILQQKRIGVAWENGPRIDLEHFSYVQKDYARRQDAVDHLRERMIDKSRPGYQLRVQRKWTCLTFSKMLVRRHFSWMPCVIATMADAVWDGDILQVHGMLIQRGDVNARDPRGQLVLNIAIQQQYEPITRLLLDRGADFNRQDRETLRTPLIYSIIMGNKALTRRLLTRGADVNIVDGDGLSPLAWATMRGYLEIVAQLIELGADINHQDIEGWTPLHIACFKGYTELVEYLLVSGNAALEREDINGFSPFLFARIAENADIVKKLDNFVADVARGKRNKWQKKQARKKKKKTSMELSKISPKKLFVTAKN</sequence>
<dbReference type="HOGENOM" id="CLU_732550_0_0_1"/>
<feature type="compositionally biased region" description="Pro residues" evidence="4">
    <location>
        <begin position="73"/>
        <end position="83"/>
    </location>
</feature>
<name>K3X8N7_GLOUD</name>
<feature type="compositionally biased region" description="Acidic residues" evidence="4">
    <location>
        <begin position="1"/>
        <end position="47"/>
    </location>
</feature>
<dbReference type="PROSITE" id="PS50088">
    <property type="entry name" value="ANK_REPEAT"/>
    <property type="match status" value="4"/>
</dbReference>
<dbReference type="SUPFAM" id="SSF48403">
    <property type="entry name" value="Ankyrin repeat"/>
    <property type="match status" value="1"/>
</dbReference>
<reference evidence="6" key="1">
    <citation type="journal article" date="2010" name="Genome Biol.">
        <title>Genome sequence of the necrotrophic plant pathogen Pythium ultimum reveals original pathogenicity mechanisms and effector repertoire.</title>
        <authorList>
            <person name="Levesque C.A."/>
            <person name="Brouwer H."/>
            <person name="Cano L."/>
            <person name="Hamilton J.P."/>
            <person name="Holt C."/>
            <person name="Huitema E."/>
            <person name="Raffaele S."/>
            <person name="Robideau G.P."/>
            <person name="Thines M."/>
            <person name="Win J."/>
            <person name="Zerillo M.M."/>
            <person name="Beakes G.W."/>
            <person name="Boore J.L."/>
            <person name="Busam D."/>
            <person name="Dumas B."/>
            <person name="Ferriera S."/>
            <person name="Fuerstenberg S.I."/>
            <person name="Gachon C.M."/>
            <person name="Gaulin E."/>
            <person name="Govers F."/>
            <person name="Grenville-Briggs L."/>
            <person name="Horner N."/>
            <person name="Hostetler J."/>
            <person name="Jiang R.H."/>
            <person name="Johnson J."/>
            <person name="Krajaejun T."/>
            <person name="Lin H."/>
            <person name="Meijer H.J."/>
            <person name="Moore B."/>
            <person name="Morris P."/>
            <person name="Phuntmart V."/>
            <person name="Puiu D."/>
            <person name="Shetty J."/>
            <person name="Stajich J.E."/>
            <person name="Tripathy S."/>
            <person name="Wawra S."/>
            <person name="van West P."/>
            <person name="Whitty B.R."/>
            <person name="Coutinho P.M."/>
            <person name="Henrissat B."/>
            <person name="Martin F."/>
            <person name="Thomas P.D."/>
            <person name="Tyler B.M."/>
            <person name="De Vries R.P."/>
            <person name="Kamoun S."/>
            <person name="Yandell M."/>
            <person name="Tisserat N."/>
            <person name="Buell C.R."/>
        </authorList>
    </citation>
    <scope>NUCLEOTIDE SEQUENCE</scope>
    <source>
        <strain evidence="6">DAOM:BR144</strain>
    </source>
</reference>
<dbReference type="PROSITE" id="PS50297">
    <property type="entry name" value="ANK_REP_REGION"/>
    <property type="match status" value="4"/>
</dbReference>
<dbReference type="VEuPathDB" id="FungiDB:PYU1_G013557"/>
<proteinExistence type="predicted"/>
<dbReference type="PANTHER" id="PTHR24173">
    <property type="entry name" value="ANKYRIN REPEAT CONTAINING"/>
    <property type="match status" value="1"/>
</dbReference>
<evidence type="ECO:0000256" key="1">
    <source>
        <dbReference type="ARBA" id="ARBA00022737"/>
    </source>
</evidence>
<dbReference type="EMBL" id="GL376597">
    <property type="status" value="NOT_ANNOTATED_CDS"/>
    <property type="molecule type" value="Genomic_DNA"/>
</dbReference>
<keyword evidence="1" id="KW-0677">Repeat</keyword>
<reference evidence="6" key="2">
    <citation type="submission" date="2010-04" db="EMBL/GenBank/DDBJ databases">
        <authorList>
            <person name="Buell R."/>
            <person name="Hamilton J."/>
            <person name="Hostetler J."/>
        </authorList>
    </citation>
    <scope>NUCLEOTIDE SEQUENCE [LARGE SCALE GENOMIC DNA]</scope>
    <source>
        <strain evidence="6">DAOM:BR144</strain>
    </source>
</reference>
<dbReference type="STRING" id="431595.K3X8N7"/>
<dbReference type="InParanoid" id="K3X8N7"/>
<keyword evidence="2 3" id="KW-0040">ANK repeat</keyword>
<feature type="repeat" description="ANK" evidence="3">
    <location>
        <begin position="237"/>
        <end position="269"/>
    </location>
</feature>
<evidence type="ECO:0000313" key="6">
    <source>
        <dbReference type="Proteomes" id="UP000019132"/>
    </source>
</evidence>
<evidence type="ECO:0000313" key="5">
    <source>
        <dbReference type="EnsemblProtists" id="PYU1_T013586"/>
    </source>
</evidence>
<feature type="repeat" description="ANK" evidence="3">
    <location>
        <begin position="203"/>
        <end position="235"/>
    </location>
</feature>
<feature type="repeat" description="ANK" evidence="3">
    <location>
        <begin position="270"/>
        <end position="302"/>
    </location>
</feature>
<dbReference type="EnsemblProtists" id="PYU1_T013586">
    <property type="protein sequence ID" value="PYU1_T013586"/>
    <property type="gene ID" value="PYU1_G013557"/>
</dbReference>
<dbReference type="Pfam" id="PF12796">
    <property type="entry name" value="Ank_2"/>
    <property type="match status" value="2"/>
</dbReference>
<dbReference type="SMART" id="SM00248">
    <property type="entry name" value="ANK"/>
    <property type="match status" value="5"/>
</dbReference>
<dbReference type="eggNOG" id="KOG0504">
    <property type="taxonomic scope" value="Eukaryota"/>
</dbReference>
<feature type="region of interest" description="Disordered" evidence="4">
    <location>
        <begin position="1"/>
        <end position="86"/>
    </location>
</feature>
<dbReference type="OMA" id="DAVWDAD"/>
<dbReference type="AlphaFoldDB" id="K3X8N7"/>